<organism evidence="4 5">
    <name type="scientific">Lentilactobacillus fungorum</name>
    <dbReference type="NCBI Taxonomy" id="2201250"/>
    <lineage>
        <taxon>Bacteria</taxon>
        <taxon>Bacillati</taxon>
        <taxon>Bacillota</taxon>
        <taxon>Bacilli</taxon>
        <taxon>Lactobacillales</taxon>
        <taxon>Lactobacillaceae</taxon>
        <taxon>Lentilactobacillus</taxon>
    </lineage>
</organism>
<reference evidence="4 5" key="1">
    <citation type="journal article" date="2021" name="Int. J. Syst. Evol. Microbiol.">
        <title>Lentilactobacillus fungorum sp. nov., isolated from spent mushroom substrates.</title>
        <authorList>
            <person name="Tohno M."/>
            <person name="Tanizawa Y."/>
            <person name="Kojima Y."/>
            <person name="Sakamoto M."/>
            <person name="Ohkuma M."/>
            <person name="Kobayashi H."/>
        </authorList>
    </citation>
    <scope>NUCLEOTIDE SEQUENCE [LARGE SCALE GENOMIC DNA]</scope>
    <source>
        <strain evidence="4 5">YK48G</strain>
    </source>
</reference>
<dbReference type="InterPro" id="IPR058592">
    <property type="entry name" value="Gtf3_C"/>
</dbReference>
<dbReference type="Pfam" id="PF26334">
    <property type="entry name" value="Gtf3_N"/>
    <property type="match status" value="1"/>
</dbReference>
<dbReference type="Gene3D" id="3.40.50.2000">
    <property type="entry name" value="Glycogen Phosphorylase B"/>
    <property type="match status" value="2"/>
</dbReference>
<dbReference type="RefSeq" id="WP_203629027.1">
    <property type="nucleotide sequence ID" value="NZ_BNJR01000004.1"/>
</dbReference>
<evidence type="ECO:0000256" key="1">
    <source>
        <dbReference type="ARBA" id="ARBA00022679"/>
    </source>
</evidence>
<feature type="domain" description="Glucosyltransferase 3-like N-terminal" evidence="2">
    <location>
        <begin position="2"/>
        <end position="146"/>
    </location>
</feature>
<evidence type="ECO:0000313" key="5">
    <source>
        <dbReference type="Proteomes" id="UP000604765"/>
    </source>
</evidence>
<proteinExistence type="predicted"/>
<dbReference type="Proteomes" id="UP000604765">
    <property type="component" value="Unassembled WGS sequence"/>
</dbReference>
<dbReference type="EMBL" id="BNJR01000004">
    <property type="protein sequence ID" value="GHP12978.1"/>
    <property type="molecule type" value="Genomic_DNA"/>
</dbReference>
<keyword evidence="1" id="KW-0808">Transferase</keyword>
<dbReference type="SUPFAM" id="SSF53756">
    <property type="entry name" value="UDP-Glycosyltransferase/glycogen phosphorylase"/>
    <property type="match status" value="1"/>
</dbReference>
<comment type="caution">
    <text evidence="4">The sequence shown here is derived from an EMBL/GenBank/DDBJ whole genome shotgun (WGS) entry which is preliminary data.</text>
</comment>
<dbReference type="Pfam" id="PF26337">
    <property type="entry name" value="Gtf3_C"/>
    <property type="match status" value="1"/>
</dbReference>
<evidence type="ECO:0000259" key="3">
    <source>
        <dbReference type="Pfam" id="PF26337"/>
    </source>
</evidence>
<evidence type="ECO:0008006" key="6">
    <source>
        <dbReference type="Google" id="ProtNLM"/>
    </source>
</evidence>
<evidence type="ECO:0000313" key="4">
    <source>
        <dbReference type="EMBL" id="GHP12978.1"/>
    </source>
</evidence>
<sequence>MNYVVEPINNFAWDATVKPRYDVAAFLVSVGWRRLKLPMFYRLSQAEARQYIRQAVSQFKPGDVVLWQTPTYNSYWPYESEFVKAAHTYGVKVIALVHDVDVLRGLGAEVGSLPEFLNQFDCLINLSSRLNKLLAEWGVNVPMVTRGPWDYLVKGPVTGTKLFTKNVYYTGNLTVKKSHFLDELPSNVQLKVYGDKPAERSFKPNLEWLGTAQPDHLPSRLNDGFGLVWDGEINPLSANKYGTYLAYNWSHKLSAYLAAGIPVIVWRQSHAAKFVTSNGLGLAIDNLNELAPALAKVTQRQYQGYLDHIQPFSQRIREGFYIIQATSEALLKLGNGASASTSASSSTSVKASARQSWVAKLINWLKHLFRKGN</sequence>
<evidence type="ECO:0000259" key="2">
    <source>
        <dbReference type="Pfam" id="PF26334"/>
    </source>
</evidence>
<name>A0ABQ3VVR8_9LACO</name>
<dbReference type="InterPro" id="IPR058591">
    <property type="entry name" value="Gtf3_N"/>
</dbReference>
<gene>
    <name evidence="4" type="ORF">YK48G_04030</name>
</gene>
<feature type="domain" description="Glucosyltransferase 3-like C-terminal" evidence="3">
    <location>
        <begin position="167"/>
        <end position="328"/>
    </location>
</feature>
<dbReference type="PIRSF" id="PIRSF007023">
    <property type="entry name" value="UDP-Galf_transf"/>
    <property type="match status" value="1"/>
</dbReference>
<keyword evidence="5" id="KW-1185">Reference proteome</keyword>
<accession>A0ABQ3VVR8</accession>
<protein>
    <recommendedName>
        <fullName evidence="6">Beta-1,6-galactofuranosyltransferase</fullName>
    </recommendedName>
</protein>